<dbReference type="CDD" id="cd01575">
    <property type="entry name" value="PBP1_GntR"/>
    <property type="match status" value="1"/>
</dbReference>
<dbReference type="Gene3D" id="1.10.260.40">
    <property type="entry name" value="lambda repressor-like DNA-binding domains"/>
    <property type="match status" value="1"/>
</dbReference>
<dbReference type="SUPFAM" id="SSF53822">
    <property type="entry name" value="Periplasmic binding protein-like I"/>
    <property type="match status" value="1"/>
</dbReference>
<keyword evidence="2" id="KW-0238">DNA-binding</keyword>
<sequence>MQDKPTNTTIKYNKKNSGRITIKDVAVDIGVSLMTVSRALHSPNLVSKKNLLRIQASIKKLGYLPNRLAGSLSGASTKQIAVLIPSISNAVFSSMLNGLTEILEPAGFQILLGNFRYNLDIAENQAIAFLGWMPDAIVMVGTLPPLAREIAKKNNVPVVEILELLDNPLDINVGISHEQAGYASGDYLISCGYKNFNIITAKLNVDIRAAQRIKGFTQRLEQEKLAQPKIYEIDVRSSIISGRTGMQKIIQTGKLPDVVFCTNDNTAFGVLSACNEAKISVPETMGIMGFNGLDIALYSYPQITTTKVDMYNMGIKAGETIIARLTEKTIPLKRIETNFSIVPGATTKNIIK</sequence>
<dbReference type="EMBL" id="FRDI01000016">
    <property type="protein sequence ID" value="SHN71910.1"/>
    <property type="molecule type" value="Genomic_DNA"/>
</dbReference>
<dbReference type="AlphaFoldDB" id="A0A1M7TMH5"/>
<dbReference type="STRING" id="1121455.SAMN02745728_02248"/>
<dbReference type="OrthoDB" id="59108at2"/>
<dbReference type="InterPro" id="IPR046335">
    <property type="entry name" value="LacI/GalR-like_sensor"/>
</dbReference>
<dbReference type="PANTHER" id="PTHR30146">
    <property type="entry name" value="LACI-RELATED TRANSCRIPTIONAL REPRESSOR"/>
    <property type="match status" value="1"/>
</dbReference>
<dbReference type="SUPFAM" id="SSF47413">
    <property type="entry name" value="lambda repressor-like DNA-binding domains"/>
    <property type="match status" value="1"/>
</dbReference>
<evidence type="ECO:0000259" key="4">
    <source>
        <dbReference type="PROSITE" id="PS50932"/>
    </source>
</evidence>
<reference evidence="5 6" key="1">
    <citation type="submission" date="2016-12" db="EMBL/GenBank/DDBJ databases">
        <authorList>
            <person name="Song W.-J."/>
            <person name="Kurnit D.M."/>
        </authorList>
    </citation>
    <scope>NUCLEOTIDE SEQUENCE [LARGE SCALE GENOMIC DNA]</scope>
    <source>
        <strain evidence="5 6">DSM 11393</strain>
    </source>
</reference>
<dbReference type="PROSITE" id="PS50932">
    <property type="entry name" value="HTH_LACI_2"/>
    <property type="match status" value="1"/>
</dbReference>
<dbReference type="Pfam" id="PF00356">
    <property type="entry name" value="LacI"/>
    <property type="match status" value="1"/>
</dbReference>
<dbReference type="InterPro" id="IPR028082">
    <property type="entry name" value="Peripla_BP_I"/>
</dbReference>
<feature type="domain" description="HTH lacI-type" evidence="4">
    <location>
        <begin position="20"/>
        <end position="74"/>
    </location>
</feature>
<dbReference type="InterPro" id="IPR000843">
    <property type="entry name" value="HTH_LacI"/>
</dbReference>
<keyword evidence="1" id="KW-0805">Transcription regulation</keyword>
<dbReference type="InterPro" id="IPR010982">
    <property type="entry name" value="Lambda_DNA-bd_dom_sf"/>
</dbReference>
<evidence type="ECO:0000256" key="1">
    <source>
        <dbReference type="ARBA" id="ARBA00023015"/>
    </source>
</evidence>
<keyword evidence="6" id="KW-1185">Reference proteome</keyword>
<name>A0A1M7TMH5_9BACT</name>
<proteinExistence type="predicted"/>
<dbReference type="Gene3D" id="3.40.50.2300">
    <property type="match status" value="2"/>
</dbReference>
<evidence type="ECO:0000313" key="5">
    <source>
        <dbReference type="EMBL" id="SHN71910.1"/>
    </source>
</evidence>
<dbReference type="GO" id="GO:0003700">
    <property type="term" value="F:DNA-binding transcription factor activity"/>
    <property type="evidence" value="ECO:0007669"/>
    <property type="project" value="TreeGrafter"/>
</dbReference>
<gene>
    <name evidence="5" type="ORF">SAMN02745728_02248</name>
</gene>
<dbReference type="CDD" id="cd01392">
    <property type="entry name" value="HTH_LacI"/>
    <property type="match status" value="1"/>
</dbReference>
<accession>A0A1M7TMH5</accession>
<dbReference type="GO" id="GO:0000976">
    <property type="term" value="F:transcription cis-regulatory region binding"/>
    <property type="evidence" value="ECO:0007669"/>
    <property type="project" value="TreeGrafter"/>
</dbReference>
<keyword evidence="3" id="KW-0804">Transcription</keyword>
<dbReference type="SMART" id="SM00354">
    <property type="entry name" value="HTH_LACI"/>
    <property type="match status" value="1"/>
</dbReference>
<dbReference type="Pfam" id="PF13377">
    <property type="entry name" value="Peripla_BP_3"/>
    <property type="match status" value="1"/>
</dbReference>
<evidence type="ECO:0000313" key="6">
    <source>
        <dbReference type="Proteomes" id="UP000186469"/>
    </source>
</evidence>
<dbReference type="PANTHER" id="PTHR30146:SF33">
    <property type="entry name" value="TRANSCRIPTIONAL REGULATOR"/>
    <property type="match status" value="1"/>
</dbReference>
<dbReference type="RefSeq" id="WP_072697921.1">
    <property type="nucleotide sequence ID" value="NZ_FRDI01000016.1"/>
</dbReference>
<organism evidence="5 6">
    <name type="scientific">Desulfovibrio litoralis DSM 11393</name>
    <dbReference type="NCBI Taxonomy" id="1121455"/>
    <lineage>
        <taxon>Bacteria</taxon>
        <taxon>Pseudomonadati</taxon>
        <taxon>Thermodesulfobacteriota</taxon>
        <taxon>Desulfovibrionia</taxon>
        <taxon>Desulfovibrionales</taxon>
        <taxon>Desulfovibrionaceae</taxon>
        <taxon>Desulfovibrio</taxon>
    </lineage>
</organism>
<protein>
    <submittedName>
        <fullName evidence="5">Transcriptional regulator, LacI family</fullName>
    </submittedName>
</protein>
<dbReference type="Proteomes" id="UP000186469">
    <property type="component" value="Unassembled WGS sequence"/>
</dbReference>
<evidence type="ECO:0000256" key="2">
    <source>
        <dbReference type="ARBA" id="ARBA00023125"/>
    </source>
</evidence>
<evidence type="ECO:0000256" key="3">
    <source>
        <dbReference type="ARBA" id="ARBA00023163"/>
    </source>
</evidence>